<organism evidence="2 3">
    <name type="scientific">Aegilops tauschii subsp. strangulata</name>
    <name type="common">Goatgrass</name>
    <dbReference type="NCBI Taxonomy" id="200361"/>
    <lineage>
        <taxon>Eukaryota</taxon>
        <taxon>Viridiplantae</taxon>
        <taxon>Streptophyta</taxon>
        <taxon>Embryophyta</taxon>
        <taxon>Tracheophyta</taxon>
        <taxon>Spermatophyta</taxon>
        <taxon>Magnoliopsida</taxon>
        <taxon>Liliopsida</taxon>
        <taxon>Poales</taxon>
        <taxon>Poaceae</taxon>
        <taxon>BOP clade</taxon>
        <taxon>Pooideae</taxon>
        <taxon>Triticodae</taxon>
        <taxon>Triticeae</taxon>
        <taxon>Triticinae</taxon>
        <taxon>Aegilops</taxon>
    </lineage>
</organism>
<dbReference type="EnsemblPlants" id="AET5Gv21175100.1">
    <property type="protein sequence ID" value="AET5Gv21175100.1"/>
    <property type="gene ID" value="AET5Gv21175100"/>
</dbReference>
<reference evidence="2" key="5">
    <citation type="journal article" date="2021" name="G3 (Bethesda)">
        <title>Aegilops tauschii genome assembly Aet v5.0 features greater sequence contiguity and improved annotation.</title>
        <authorList>
            <person name="Wang L."/>
            <person name="Zhu T."/>
            <person name="Rodriguez J.C."/>
            <person name="Deal K.R."/>
            <person name="Dubcovsky J."/>
            <person name="McGuire P.E."/>
            <person name="Lux T."/>
            <person name="Spannagl M."/>
            <person name="Mayer K.F.X."/>
            <person name="Baldrich P."/>
            <person name="Meyers B.C."/>
            <person name="Huo N."/>
            <person name="Gu Y.Q."/>
            <person name="Zhou H."/>
            <person name="Devos K.M."/>
            <person name="Bennetzen J.L."/>
            <person name="Unver T."/>
            <person name="Budak H."/>
            <person name="Gulick P.J."/>
            <person name="Galiba G."/>
            <person name="Kalapos B."/>
            <person name="Nelson D.R."/>
            <person name="Li P."/>
            <person name="You F.M."/>
            <person name="Luo M.C."/>
            <person name="Dvorak J."/>
        </authorList>
    </citation>
    <scope>NUCLEOTIDE SEQUENCE [LARGE SCALE GENOMIC DNA]</scope>
    <source>
        <strain evidence="2">cv. AL8/78</strain>
    </source>
</reference>
<feature type="domain" description="At1g61320/AtMIF1 LRR" evidence="1">
    <location>
        <begin position="7"/>
        <end position="127"/>
    </location>
</feature>
<dbReference type="InterPro" id="IPR055357">
    <property type="entry name" value="LRR_At1g61320_AtMIF1"/>
</dbReference>
<dbReference type="PANTHER" id="PTHR35545:SF19">
    <property type="entry name" value="F-BOX DOMAIN-CONTAINING PROTEIN"/>
    <property type="match status" value="1"/>
</dbReference>
<dbReference type="Gramene" id="AET5Gv21175100.1">
    <property type="protein sequence ID" value="AET5Gv21175100.1"/>
    <property type="gene ID" value="AET5Gv21175100"/>
</dbReference>
<dbReference type="Pfam" id="PF23622">
    <property type="entry name" value="LRR_At1g61320_AtMIF1"/>
    <property type="match status" value="1"/>
</dbReference>
<dbReference type="PANTHER" id="PTHR35545">
    <property type="entry name" value="F-BOX DOMAIN-CONTAINING PROTEIN"/>
    <property type="match status" value="1"/>
</dbReference>
<proteinExistence type="predicted"/>
<evidence type="ECO:0000259" key="1">
    <source>
        <dbReference type="Pfam" id="PF23622"/>
    </source>
</evidence>
<protein>
    <recommendedName>
        <fullName evidence="1">At1g61320/AtMIF1 LRR domain-containing protein</fullName>
    </recommendedName>
</protein>
<name>A0A453MGH6_AEGTS</name>
<reference evidence="3" key="2">
    <citation type="journal article" date="2017" name="Nat. Plants">
        <title>The Aegilops tauschii genome reveals multiple impacts of transposons.</title>
        <authorList>
            <person name="Zhao G."/>
            <person name="Zou C."/>
            <person name="Li K."/>
            <person name="Wang K."/>
            <person name="Li T."/>
            <person name="Gao L."/>
            <person name="Zhang X."/>
            <person name="Wang H."/>
            <person name="Yang Z."/>
            <person name="Liu X."/>
            <person name="Jiang W."/>
            <person name="Mao L."/>
            <person name="Kong X."/>
            <person name="Jiao Y."/>
            <person name="Jia J."/>
        </authorList>
    </citation>
    <scope>NUCLEOTIDE SEQUENCE [LARGE SCALE GENOMIC DNA]</scope>
    <source>
        <strain evidence="3">cv. AL8/78</strain>
    </source>
</reference>
<dbReference type="AlphaFoldDB" id="A0A453MGH6"/>
<reference evidence="2" key="3">
    <citation type="journal article" date="2017" name="Nature">
        <title>Genome sequence of the progenitor of the wheat D genome Aegilops tauschii.</title>
        <authorList>
            <person name="Luo M.C."/>
            <person name="Gu Y.Q."/>
            <person name="Puiu D."/>
            <person name="Wang H."/>
            <person name="Twardziok S.O."/>
            <person name="Deal K.R."/>
            <person name="Huo N."/>
            <person name="Zhu T."/>
            <person name="Wang L."/>
            <person name="Wang Y."/>
            <person name="McGuire P.E."/>
            <person name="Liu S."/>
            <person name="Long H."/>
            <person name="Ramasamy R.K."/>
            <person name="Rodriguez J.C."/>
            <person name="Van S.L."/>
            <person name="Yuan L."/>
            <person name="Wang Z."/>
            <person name="Xia Z."/>
            <person name="Xiao L."/>
            <person name="Anderson O.D."/>
            <person name="Ouyang S."/>
            <person name="Liang Y."/>
            <person name="Zimin A.V."/>
            <person name="Pertea G."/>
            <person name="Qi P."/>
            <person name="Bennetzen J.L."/>
            <person name="Dai X."/>
            <person name="Dawson M.W."/>
            <person name="Muller H.G."/>
            <person name="Kugler K."/>
            <person name="Rivarola-Duarte L."/>
            <person name="Spannagl M."/>
            <person name="Mayer K.F.X."/>
            <person name="Lu F.H."/>
            <person name="Bevan M.W."/>
            <person name="Leroy P."/>
            <person name="Li P."/>
            <person name="You F.M."/>
            <person name="Sun Q."/>
            <person name="Liu Z."/>
            <person name="Lyons E."/>
            <person name="Wicker T."/>
            <person name="Salzberg S.L."/>
            <person name="Devos K.M."/>
            <person name="Dvorak J."/>
        </authorList>
    </citation>
    <scope>NUCLEOTIDE SEQUENCE [LARGE SCALE GENOMIC DNA]</scope>
    <source>
        <strain evidence="2">cv. AL8/78</strain>
    </source>
</reference>
<evidence type="ECO:0000313" key="3">
    <source>
        <dbReference type="Proteomes" id="UP000015105"/>
    </source>
</evidence>
<dbReference type="Proteomes" id="UP000015105">
    <property type="component" value="Chromosome 5D"/>
</dbReference>
<reference evidence="3" key="1">
    <citation type="journal article" date="2014" name="Science">
        <title>Ancient hybridizations among the ancestral genomes of bread wheat.</title>
        <authorList>
            <consortium name="International Wheat Genome Sequencing Consortium,"/>
            <person name="Marcussen T."/>
            <person name="Sandve S.R."/>
            <person name="Heier L."/>
            <person name="Spannagl M."/>
            <person name="Pfeifer M."/>
            <person name="Jakobsen K.S."/>
            <person name="Wulff B.B."/>
            <person name="Steuernagel B."/>
            <person name="Mayer K.F."/>
            <person name="Olsen O.A."/>
        </authorList>
    </citation>
    <scope>NUCLEOTIDE SEQUENCE [LARGE SCALE GENOMIC DNA]</scope>
    <source>
        <strain evidence="3">cv. AL8/78</strain>
    </source>
</reference>
<accession>A0A453MGH6</accession>
<keyword evidence="3" id="KW-1185">Reference proteome</keyword>
<reference evidence="2" key="4">
    <citation type="submission" date="2019-03" db="UniProtKB">
        <authorList>
            <consortium name="EnsemblPlants"/>
        </authorList>
    </citation>
    <scope>IDENTIFICATION</scope>
</reference>
<sequence>QPEIKELSSTFSNLRKLFILEVFFEFDLLWITAFLEAAPSVEILHIGVHEHACEFGVQSAPESFPETTNPQWEMDFGGSMNLLLKELQIVGFRPLEQQLTFIRAILERAPNLRTVVLKDVEHCEDCNALALSAQPGALPWPVFPKNKDERDTVVRRVMDGTSFSGPIIFM</sequence>
<evidence type="ECO:0000313" key="2">
    <source>
        <dbReference type="EnsemblPlants" id="AET5Gv21175100.1"/>
    </source>
</evidence>